<dbReference type="SMART" id="SM00320">
    <property type="entry name" value="WD40"/>
    <property type="match status" value="6"/>
</dbReference>
<proteinExistence type="predicted"/>
<dbReference type="FunCoup" id="A0A482XHW1">
    <property type="interactions" value="162"/>
</dbReference>
<evidence type="ECO:0000256" key="3">
    <source>
        <dbReference type="ARBA" id="ARBA00022574"/>
    </source>
</evidence>
<evidence type="ECO:0000256" key="6">
    <source>
        <dbReference type="ARBA" id="ARBA00022803"/>
    </source>
</evidence>
<accession>A0A482XHW1</accession>
<dbReference type="InParanoid" id="A0A482XHW1"/>
<dbReference type="InterPro" id="IPR056170">
    <property type="entry name" value="Znf_IFT121-like"/>
</dbReference>
<evidence type="ECO:0000256" key="7">
    <source>
        <dbReference type="ARBA" id="ARBA00023069"/>
    </source>
</evidence>
<evidence type="ECO:0000259" key="12">
    <source>
        <dbReference type="Pfam" id="PF23389"/>
    </source>
</evidence>
<feature type="domain" description="IFT121-like zinc finger" evidence="11">
    <location>
        <begin position="1321"/>
        <end position="1367"/>
    </location>
</feature>
<dbReference type="SUPFAM" id="SSF48452">
    <property type="entry name" value="TPR-like"/>
    <property type="match status" value="3"/>
</dbReference>
<keyword evidence="5" id="KW-0970">Cilium biogenesis/degradation</keyword>
<keyword evidence="8" id="KW-0206">Cytoskeleton</keyword>
<evidence type="ECO:0000256" key="9">
    <source>
        <dbReference type="ARBA" id="ARBA00023273"/>
    </source>
</evidence>
<dbReference type="FunFam" id="1.25.40.470:FF:000009">
    <property type="entry name" value="WD repeat-containing protein 19 isoform X1"/>
    <property type="match status" value="1"/>
</dbReference>
<dbReference type="InterPro" id="IPR056168">
    <property type="entry name" value="TPR_IF140/IFT172/WDR19"/>
</dbReference>
<feature type="domain" description="WDR19 first beta-propeller" evidence="12">
    <location>
        <begin position="19"/>
        <end position="341"/>
    </location>
</feature>
<dbReference type="InterPro" id="IPR015943">
    <property type="entry name" value="WD40/YVTN_repeat-like_dom_sf"/>
</dbReference>
<evidence type="ECO:0000256" key="2">
    <source>
        <dbReference type="ARBA" id="ARBA00022490"/>
    </source>
</evidence>
<dbReference type="PANTHER" id="PTHR14920:SF0">
    <property type="entry name" value="WD REPEAT DOMAIN 19"/>
    <property type="match status" value="1"/>
</dbReference>
<evidence type="ECO:0000256" key="5">
    <source>
        <dbReference type="ARBA" id="ARBA00022794"/>
    </source>
</evidence>
<dbReference type="InterPro" id="IPR040379">
    <property type="entry name" value="WDR19/dyf-2"/>
</dbReference>
<feature type="domain" description="IF140/IFT172/WDR19 TPR" evidence="13">
    <location>
        <begin position="880"/>
        <end position="1078"/>
    </location>
</feature>
<keyword evidence="2" id="KW-0963">Cytoplasm</keyword>
<dbReference type="InterPro" id="IPR001680">
    <property type="entry name" value="WD40_rpt"/>
</dbReference>
<dbReference type="Proteomes" id="UP000291343">
    <property type="component" value="Unassembled WGS sequence"/>
</dbReference>
<keyword evidence="9" id="KW-0966">Cell projection</keyword>
<dbReference type="GO" id="GO:0008104">
    <property type="term" value="P:intracellular protein localization"/>
    <property type="evidence" value="ECO:0007669"/>
    <property type="project" value="UniProtKB-ARBA"/>
</dbReference>
<evidence type="ECO:0000256" key="4">
    <source>
        <dbReference type="ARBA" id="ARBA00022737"/>
    </source>
</evidence>
<dbReference type="GO" id="GO:0005929">
    <property type="term" value="C:cilium"/>
    <property type="evidence" value="ECO:0007669"/>
    <property type="project" value="TreeGrafter"/>
</dbReference>
<dbReference type="SMR" id="A0A482XHW1"/>
<keyword evidence="6" id="KW-0802">TPR repeat</keyword>
<dbReference type="GO" id="GO:0030991">
    <property type="term" value="C:intraciliary transport particle A"/>
    <property type="evidence" value="ECO:0007669"/>
    <property type="project" value="TreeGrafter"/>
</dbReference>
<sequence length="1388" mass="155850">MSHEKELFNLEQPHGHGAVQFAWQKGSGNYLATTGQNCCLSIYNRLGNIVQKLQLPGICLSLCWDSDGDLLGVICNGNSSLILWDANTSKRNVIETRFRDALTCLIWAKNGPTVAVATAKGNVVIYHHSTTKRIPILGKHTKAITSGDWSNEGLLALGSEDRTLSISSADGDSLRVIQLRSEPAMIQFSEMKTDERASGENTVSVIVGKKTLFLYNLQDPENPIELAFQPRYGNIVTYKWFGDGYILVGFSLGYMIAISTHIREVGQELFQVKNHRDVFSDIAVSQLLGKIASCGDNLVKIHEMSQLSESPAVITVEDEAGVDKIAYSEDGQLLGVSTGSGHLRVFLTRLPILAAAHANTVAVLTALTQLTLHQLTFHKGKSLPTVTLEMEVEPSFLAIGPFHLVGGMNNRAWLYELSHNAPTPLSPSGEFSPTTGIGNGILRSPQLISDHEYLGTIKSICLNSEYTSALFEGKLQLHLTEPLNGAVNGFDHEGREMKLLPEDGEHLTITCHALSAEFLIYASDMGHLRYFLLEDWTQAIDYRHTVGINEIFPDHSGTKVIVIDSKNDGYLYNPVMDQMITIPSFPSTAVGAIWDLWHAERNVFIIYDSQKIVTYVYLRDSLTGPTVSSVGETKLPLDQKPLVLHAGELTLETSGGQLNSVLLSTHQMPTPNNKLTQSECFEQALDKRLELLRFQEAWNTCVSLGRKEAWEKLVNRALHCLEIDFAIRVYRHTGNVGMAHSLERVKHIEDKKLLAGHIAMFLQDFDRAQELFLESSNPIQALIMRQDILQWDQALQLARSLDPSQIPFISREYAQQLELTGQYSEALSHYERGLMEDGREEEHNSRCRAGIARTAIRCGDYRRGIAMATDPRADVQLKQECAEILQATKKLNEAALLYEKAENFDQAASAYINLKNWHKVGELLPKVTSPKIHHQYGKVKEAMGEYRIARQAYQMANDLDSIVRLDLDHLNDPQGAVRIVQETRSIEGAKMIAKFFQKIGDYVSAIRFLVMSKCHNEAFRLSRDHNHLELYGDILVEEFDGEAKQEFQSLAMHFESLGKFYLCGKYYYHAGEYKKALKNLLIAARSNPDDEEAISLAIDVVGTLDDDIMANQLIELLLGEADGVSRDPKYIFRLYMARRQYMDAAKTAIIIAREEQVNGNYRSAHDVLLGMCQELRENNLRISTELLNNLMLLHSYILVRLHVRRGSHLNAARMLIRVADNISKFPSHIVPILTSAVIECHRADLKARAFSYAAMLMKPEYRSQVEPKYKKKIEGVVRKPPRGANNKLAADEPEPVEPCPFCDQRLPQTELYCNQCKNNIPFCIATGRHILKGDLTVCPHCRFPAIRSELLQLVESGENCPMCSEHIELHDLKLKHDPLVLLQPYDQD</sequence>
<dbReference type="Pfam" id="PF15911">
    <property type="entry name" value="Beta-prop_WDR19_2nd"/>
    <property type="match status" value="1"/>
</dbReference>
<keyword evidence="3" id="KW-0853">WD repeat</keyword>
<dbReference type="Gene3D" id="2.130.10.10">
    <property type="entry name" value="YVTN repeat-like/Quinoprotein amine dehydrogenase"/>
    <property type="match status" value="3"/>
</dbReference>
<dbReference type="STRING" id="195883.A0A482XHW1"/>
<dbReference type="EMBL" id="QKKF02009244">
    <property type="protein sequence ID" value="RZF45403.1"/>
    <property type="molecule type" value="Genomic_DNA"/>
</dbReference>
<dbReference type="InterPro" id="IPR011990">
    <property type="entry name" value="TPR-like_helical_dom_sf"/>
</dbReference>
<evidence type="ECO:0000313" key="14">
    <source>
        <dbReference type="EMBL" id="RZF45403.1"/>
    </source>
</evidence>
<feature type="domain" description="IF140/IFT172/WDR19 TPR" evidence="13">
    <location>
        <begin position="694"/>
        <end position="832"/>
    </location>
</feature>
<dbReference type="OrthoDB" id="10250638at2759"/>
<keyword evidence="4" id="KW-0677">Repeat</keyword>
<dbReference type="GO" id="GO:0060271">
    <property type="term" value="P:cilium assembly"/>
    <property type="evidence" value="ECO:0007669"/>
    <property type="project" value="TreeGrafter"/>
</dbReference>
<name>A0A482XHW1_LAOST</name>
<dbReference type="SUPFAM" id="SSF69322">
    <property type="entry name" value="Tricorn protease domain 2"/>
    <property type="match status" value="1"/>
</dbReference>
<evidence type="ECO:0008006" key="16">
    <source>
        <dbReference type="Google" id="ProtNLM"/>
    </source>
</evidence>
<protein>
    <recommendedName>
        <fullName evidence="16">WD repeat-containing protein 19</fullName>
    </recommendedName>
</protein>
<dbReference type="PANTHER" id="PTHR14920">
    <property type="entry name" value="OSMOTIC AVOIDANCE ABNORMAL PROTEIN 1/WD REPEAT MEMBRANE PROTEIN"/>
    <property type="match status" value="1"/>
</dbReference>
<gene>
    <name evidence="14" type="ORF">LSTR_LSTR002846</name>
</gene>
<comment type="caution">
    <text evidence="14">The sequence shown here is derived from an EMBL/GenBank/DDBJ whole genome shotgun (WGS) entry which is preliminary data.</text>
</comment>
<dbReference type="SUPFAM" id="SSF82171">
    <property type="entry name" value="DPP6 N-terminal domain-like"/>
    <property type="match status" value="1"/>
</dbReference>
<keyword evidence="7" id="KW-0969">Cilium</keyword>
<organism evidence="14 15">
    <name type="scientific">Laodelphax striatellus</name>
    <name type="common">Small brown planthopper</name>
    <name type="synonym">Delphax striatella</name>
    <dbReference type="NCBI Taxonomy" id="195883"/>
    <lineage>
        <taxon>Eukaryota</taxon>
        <taxon>Metazoa</taxon>
        <taxon>Ecdysozoa</taxon>
        <taxon>Arthropoda</taxon>
        <taxon>Hexapoda</taxon>
        <taxon>Insecta</taxon>
        <taxon>Pterygota</taxon>
        <taxon>Neoptera</taxon>
        <taxon>Paraneoptera</taxon>
        <taxon>Hemiptera</taxon>
        <taxon>Auchenorrhyncha</taxon>
        <taxon>Fulgoroidea</taxon>
        <taxon>Delphacidae</taxon>
        <taxon>Criomorphinae</taxon>
        <taxon>Laodelphax</taxon>
    </lineage>
</organism>
<evidence type="ECO:0000256" key="8">
    <source>
        <dbReference type="ARBA" id="ARBA00023212"/>
    </source>
</evidence>
<dbReference type="FunFam" id="2.130.10.10:FF:000242">
    <property type="entry name" value="WD repeat domain 19, isoform CRA_a"/>
    <property type="match status" value="1"/>
</dbReference>
<dbReference type="InterPro" id="IPR057855">
    <property type="entry name" value="Beta-prop_WDR19_1st"/>
</dbReference>
<evidence type="ECO:0000313" key="15">
    <source>
        <dbReference type="Proteomes" id="UP000291343"/>
    </source>
</evidence>
<dbReference type="GO" id="GO:0035721">
    <property type="term" value="P:intraciliary retrograde transport"/>
    <property type="evidence" value="ECO:0007669"/>
    <property type="project" value="InterPro"/>
</dbReference>
<evidence type="ECO:0000259" key="11">
    <source>
        <dbReference type="Pfam" id="PF23145"/>
    </source>
</evidence>
<evidence type="ECO:0000256" key="1">
    <source>
        <dbReference type="ARBA" id="ARBA00004120"/>
    </source>
</evidence>
<dbReference type="Pfam" id="PF23389">
    <property type="entry name" value="Beta-prop_WDR19_1st"/>
    <property type="match status" value="1"/>
</dbReference>
<feature type="domain" description="WDR19 WD40 repeat" evidence="10">
    <location>
        <begin position="361"/>
        <end position="666"/>
    </location>
</feature>
<dbReference type="Gene3D" id="1.25.40.470">
    <property type="match status" value="2"/>
</dbReference>
<dbReference type="InterPro" id="IPR039468">
    <property type="entry name" value="WDR19_WD40_rpt"/>
</dbReference>
<reference evidence="14 15" key="1">
    <citation type="journal article" date="2017" name="Gigascience">
        <title>Genome sequence of the small brown planthopper, Laodelphax striatellus.</title>
        <authorList>
            <person name="Zhu J."/>
            <person name="Jiang F."/>
            <person name="Wang X."/>
            <person name="Yang P."/>
            <person name="Bao Y."/>
            <person name="Zhao W."/>
            <person name="Wang W."/>
            <person name="Lu H."/>
            <person name="Wang Q."/>
            <person name="Cui N."/>
            <person name="Li J."/>
            <person name="Chen X."/>
            <person name="Luo L."/>
            <person name="Yu J."/>
            <person name="Kang L."/>
            <person name="Cui F."/>
        </authorList>
    </citation>
    <scope>NUCLEOTIDE SEQUENCE [LARGE SCALE GENOMIC DNA]</scope>
    <source>
        <strain evidence="14">Lst14</strain>
    </source>
</reference>
<evidence type="ECO:0000259" key="13">
    <source>
        <dbReference type="Pfam" id="PF24762"/>
    </source>
</evidence>
<dbReference type="Pfam" id="PF23145">
    <property type="entry name" value="Zf_2nd_IFT121"/>
    <property type="match status" value="1"/>
</dbReference>
<evidence type="ECO:0000259" key="10">
    <source>
        <dbReference type="Pfam" id="PF15911"/>
    </source>
</evidence>
<dbReference type="Pfam" id="PF24762">
    <property type="entry name" value="TPR_IF140-IFT172"/>
    <property type="match status" value="2"/>
</dbReference>
<comment type="subcellular location">
    <subcellularLocation>
        <location evidence="1">Cytoplasm</location>
        <location evidence="1">Cytoskeleton</location>
        <location evidence="1">Cilium basal body</location>
    </subcellularLocation>
</comment>
<keyword evidence="15" id="KW-1185">Reference proteome</keyword>